<keyword evidence="3" id="KW-1185">Reference proteome</keyword>
<proteinExistence type="predicted"/>
<organism evidence="2 3">
    <name type="scientific">Phytohabitans suffuscus</name>
    <dbReference type="NCBI Taxonomy" id="624315"/>
    <lineage>
        <taxon>Bacteria</taxon>
        <taxon>Bacillati</taxon>
        <taxon>Actinomycetota</taxon>
        <taxon>Actinomycetes</taxon>
        <taxon>Micromonosporales</taxon>
        <taxon>Micromonosporaceae</taxon>
    </lineage>
</organism>
<dbReference type="Proteomes" id="UP000503011">
    <property type="component" value="Chromosome"/>
</dbReference>
<sequence>MRRAIGSPHNASVSVGQTRSAAQRALGHVAALSSGPPLDRTLRITVNFHPDRLGGGGRPILTAWAQDPVYRSQFVTGTSNGSLTAHPGGDRWTLESRIFGGAYDDAPPQWRPTYGALDFRHSPFGAAPRFGSSYLRLTAEVLDWATFCYPDSFHEPVAFGAAARMGLVELALAGNATPDPLYNYIEAHLHRPVLLDRHVEAMVLDPCYRGTEVEAAAHRLPFPIGWHSGFRLTVDQLCQYPQYRGAEFVDLGAEIAVDGVIDPRIIGDAVRRGRHDPQSLKMVWHIVARYGTPAAPAAPRNFRESAPEGALPAHSP</sequence>
<feature type="region of interest" description="Disordered" evidence="1">
    <location>
        <begin position="296"/>
        <end position="316"/>
    </location>
</feature>
<dbReference type="AlphaFoldDB" id="A0A6F8YRB3"/>
<name>A0A6F8YRB3_9ACTN</name>
<evidence type="ECO:0000313" key="2">
    <source>
        <dbReference type="EMBL" id="BCB88644.1"/>
    </source>
</evidence>
<evidence type="ECO:0008006" key="4">
    <source>
        <dbReference type="Google" id="ProtNLM"/>
    </source>
</evidence>
<dbReference type="InterPro" id="IPR022074">
    <property type="entry name" value="DUF3626"/>
</dbReference>
<gene>
    <name evidence="2" type="ORF">Psuf_059570</name>
</gene>
<reference evidence="2 3" key="2">
    <citation type="submission" date="2020-03" db="EMBL/GenBank/DDBJ databases">
        <authorList>
            <person name="Ichikawa N."/>
            <person name="Kimura A."/>
            <person name="Kitahashi Y."/>
            <person name="Uohara A."/>
        </authorList>
    </citation>
    <scope>NUCLEOTIDE SEQUENCE [LARGE SCALE GENOMIC DNA]</scope>
    <source>
        <strain evidence="2 3">NBRC 105367</strain>
    </source>
</reference>
<evidence type="ECO:0000313" key="3">
    <source>
        <dbReference type="Proteomes" id="UP000503011"/>
    </source>
</evidence>
<protein>
    <recommendedName>
        <fullName evidence="4">DUF3626 domain-containing protein</fullName>
    </recommendedName>
</protein>
<dbReference type="EMBL" id="AP022871">
    <property type="protein sequence ID" value="BCB88644.1"/>
    <property type="molecule type" value="Genomic_DNA"/>
</dbReference>
<dbReference type="Pfam" id="PF12294">
    <property type="entry name" value="DUF3626"/>
    <property type="match status" value="2"/>
</dbReference>
<dbReference type="KEGG" id="psuu:Psuf_059570"/>
<accession>A0A6F8YRB3</accession>
<reference evidence="2 3" key="1">
    <citation type="submission" date="2020-03" db="EMBL/GenBank/DDBJ databases">
        <title>Whole genome shotgun sequence of Phytohabitans suffuscus NBRC 105367.</title>
        <authorList>
            <person name="Komaki H."/>
            <person name="Tamura T."/>
        </authorList>
    </citation>
    <scope>NUCLEOTIDE SEQUENCE [LARGE SCALE GENOMIC DNA]</scope>
    <source>
        <strain evidence="2 3">NBRC 105367</strain>
    </source>
</reference>
<evidence type="ECO:0000256" key="1">
    <source>
        <dbReference type="SAM" id="MobiDB-lite"/>
    </source>
</evidence>